<dbReference type="GO" id="GO:0050660">
    <property type="term" value="F:flavin adenine dinucleotide binding"/>
    <property type="evidence" value="ECO:0007669"/>
    <property type="project" value="InterPro"/>
</dbReference>
<dbReference type="CDD" id="cd20175">
    <property type="entry name" value="ThyX"/>
    <property type="match status" value="1"/>
</dbReference>
<dbReference type="PROSITE" id="PS51331">
    <property type="entry name" value="THYX"/>
    <property type="match status" value="1"/>
</dbReference>
<protein>
    <submittedName>
        <fullName evidence="1">FAD-dependent thymidylate synthase</fullName>
    </submittedName>
</protein>
<dbReference type="InterPro" id="IPR003669">
    <property type="entry name" value="Thymidylate_synthase_ThyX"/>
</dbReference>
<dbReference type="Pfam" id="PF02511">
    <property type="entry name" value="Thy1"/>
    <property type="match status" value="1"/>
</dbReference>
<sequence length="123" mass="14153">QRYCRYGEARFGGEVHYIRPCFFKEGTPEFDLWKRAMEEAEAAYLSLLKTSSPQAARTVLPNSCKTEIMVNATLSEWAHILRLRTSPAADPSMREIMLMLLPQMVKRFPKVFGPIEEALELSR</sequence>
<evidence type="ECO:0000313" key="1">
    <source>
        <dbReference type="EMBL" id="HFC46858.1"/>
    </source>
</evidence>
<name>A0A7V2WT82_9BACT</name>
<accession>A0A7V2WT82</accession>
<dbReference type="InterPro" id="IPR036098">
    <property type="entry name" value="Thymidylate_synthase_ThyX_sf"/>
</dbReference>
<dbReference type="EMBL" id="DRND01000253">
    <property type="protein sequence ID" value="HFC46858.1"/>
    <property type="molecule type" value="Genomic_DNA"/>
</dbReference>
<dbReference type="Proteomes" id="UP000885797">
    <property type="component" value="Unassembled WGS sequence"/>
</dbReference>
<gene>
    <name evidence="1" type="ORF">ENJ63_03145</name>
</gene>
<dbReference type="PANTHER" id="PTHR34934">
    <property type="entry name" value="FLAVIN-DEPENDENT THYMIDYLATE SYNTHASE"/>
    <property type="match status" value="1"/>
</dbReference>
<comment type="caution">
    <text evidence="1">The sequence shown here is derived from an EMBL/GenBank/DDBJ whole genome shotgun (WGS) entry which is preliminary data.</text>
</comment>
<feature type="non-terminal residue" evidence="1">
    <location>
        <position position="1"/>
    </location>
</feature>
<dbReference type="AlphaFoldDB" id="A0A7V2WT82"/>
<dbReference type="Gene3D" id="3.30.1360.170">
    <property type="match status" value="1"/>
</dbReference>
<proteinExistence type="predicted"/>
<dbReference type="SUPFAM" id="SSF69796">
    <property type="entry name" value="Thymidylate synthase-complementing protein Thy1"/>
    <property type="match status" value="1"/>
</dbReference>
<dbReference type="GO" id="GO:0006231">
    <property type="term" value="P:dTMP biosynthetic process"/>
    <property type="evidence" value="ECO:0007669"/>
    <property type="project" value="InterPro"/>
</dbReference>
<dbReference type="GO" id="GO:0050797">
    <property type="term" value="F:thymidylate synthase (FAD) activity"/>
    <property type="evidence" value="ECO:0007669"/>
    <property type="project" value="InterPro"/>
</dbReference>
<dbReference type="GO" id="GO:0004799">
    <property type="term" value="F:thymidylate synthase activity"/>
    <property type="evidence" value="ECO:0007669"/>
    <property type="project" value="TreeGrafter"/>
</dbReference>
<organism evidence="1">
    <name type="scientific">Dissulfuribacter thermophilus</name>
    <dbReference type="NCBI Taxonomy" id="1156395"/>
    <lineage>
        <taxon>Bacteria</taxon>
        <taxon>Pseudomonadati</taxon>
        <taxon>Thermodesulfobacteriota</taxon>
        <taxon>Dissulfuribacteria</taxon>
        <taxon>Dissulfuribacterales</taxon>
        <taxon>Dissulfuribacteraceae</taxon>
        <taxon>Dissulfuribacter</taxon>
    </lineage>
</organism>
<reference evidence="1" key="1">
    <citation type="journal article" date="2020" name="mSystems">
        <title>Genome- and Community-Level Interaction Insights into Carbon Utilization and Element Cycling Functions of Hydrothermarchaeota in Hydrothermal Sediment.</title>
        <authorList>
            <person name="Zhou Z."/>
            <person name="Liu Y."/>
            <person name="Xu W."/>
            <person name="Pan J."/>
            <person name="Luo Z.H."/>
            <person name="Li M."/>
        </authorList>
    </citation>
    <scope>NUCLEOTIDE SEQUENCE [LARGE SCALE GENOMIC DNA]</scope>
    <source>
        <strain evidence="1">HyVt-503</strain>
    </source>
</reference>
<dbReference type="PANTHER" id="PTHR34934:SF1">
    <property type="entry name" value="FLAVIN-DEPENDENT THYMIDYLATE SYNTHASE"/>
    <property type="match status" value="1"/>
</dbReference>
<dbReference type="GO" id="GO:0070402">
    <property type="term" value="F:NADPH binding"/>
    <property type="evidence" value="ECO:0007669"/>
    <property type="project" value="TreeGrafter"/>
</dbReference>